<reference evidence="3" key="1">
    <citation type="journal article" date="2013" name="Science">
        <title>The Amborella genome and the evolution of flowering plants.</title>
        <authorList>
            <consortium name="Amborella Genome Project"/>
        </authorList>
    </citation>
    <scope>NUCLEOTIDE SEQUENCE [LARGE SCALE GENOMIC DNA]</scope>
</reference>
<organism evidence="2 3">
    <name type="scientific">Amborella trichopoda</name>
    <dbReference type="NCBI Taxonomy" id="13333"/>
    <lineage>
        <taxon>Eukaryota</taxon>
        <taxon>Viridiplantae</taxon>
        <taxon>Streptophyta</taxon>
        <taxon>Embryophyta</taxon>
        <taxon>Tracheophyta</taxon>
        <taxon>Spermatophyta</taxon>
        <taxon>Magnoliopsida</taxon>
        <taxon>Amborellales</taxon>
        <taxon>Amborellaceae</taxon>
        <taxon>Amborella</taxon>
    </lineage>
</organism>
<proteinExistence type="predicted"/>
<dbReference type="AlphaFoldDB" id="U5D2Z2"/>
<dbReference type="HOGENOM" id="CLU_2545667_0_0_1"/>
<evidence type="ECO:0000313" key="3">
    <source>
        <dbReference type="Proteomes" id="UP000017836"/>
    </source>
</evidence>
<dbReference type="Proteomes" id="UP000017836">
    <property type="component" value="Unassembled WGS sequence"/>
</dbReference>
<sequence length="83" mass="9275">MNELRNNLLQQSVCASVIGNIDIAKPTWQQHLPIIGNTPVPTDTKLLGHHQGPLSDDASNRTTHHHTVSYPRLSRPQKDHLVD</sequence>
<evidence type="ECO:0000256" key="1">
    <source>
        <dbReference type="SAM" id="MobiDB-lite"/>
    </source>
</evidence>
<keyword evidence="3" id="KW-1185">Reference proteome</keyword>
<dbReference type="EMBL" id="KI392405">
    <property type="protein sequence ID" value="ERN16799.1"/>
    <property type="molecule type" value="Genomic_DNA"/>
</dbReference>
<name>U5D2Z2_AMBTC</name>
<accession>U5D2Z2</accession>
<evidence type="ECO:0000313" key="2">
    <source>
        <dbReference type="EMBL" id="ERN16799.1"/>
    </source>
</evidence>
<protein>
    <submittedName>
        <fullName evidence="2">Uncharacterized protein</fullName>
    </submittedName>
</protein>
<gene>
    <name evidence="2" type="ORF">AMTR_s00057p00088900</name>
</gene>
<feature type="region of interest" description="Disordered" evidence="1">
    <location>
        <begin position="35"/>
        <end position="83"/>
    </location>
</feature>
<dbReference type="Gramene" id="ERN16799">
    <property type="protein sequence ID" value="ERN16799"/>
    <property type="gene ID" value="AMTR_s00057p00088900"/>
</dbReference>